<evidence type="ECO:0000313" key="2">
    <source>
        <dbReference type="Proteomes" id="UP000571950"/>
    </source>
</evidence>
<dbReference type="Proteomes" id="UP000571950">
    <property type="component" value="Unassembled WGS sequence"/>
</dbReference>
<dbReference type="AlphaFoldDB" id="A0A7W6BHL6"/>
<name>A0A7W6BHL6_9SPHN</name>
<reference evidence="1 2" key="1">
    <citation type="submission" date="2020-08" db="EMBL/GenBank/DDBJ databases">
        <title>Genomic Encyclopedia of Type Strains, Phase IV (KMG-IV): sequencing the most valuable type-strain genomes for metagenomic binning, comparative biology and taxonomic classification.</title>
        <authorList>
            <person name="Goeker M."/>
        </authorList>
    </citation>
    <scope>NUCLEOTIDE SEQUENCE [LARGE SCALE GENOMIC DNA]</scope>
    <source>
        <strain evidence="1 2">DSM 26189</strain>
    </source>
</reference>
<keyword evidence="2" id="KW-1185">Reference proteome</keyword>
<organism evidence="1 2">
    <name type="scientific">Sphingobium jiangsuense</name>
    <dbReference type="NCBI Taxonomy" id="870476"/>
    <lineage>
        <taxon>Bacteria</taxon>
        <taxon>Pseudomonadati</taxon>
        <taxon>Pseudomonadota</taxon>
        <taxon>Alphaproteobacteria</taxon>
        <taxon>Sphingomonadales</taxon>
        <taxon>Sphingomonadaceae</taxon>
        <taxon>Sphingobium</taxon>
    </lineage>
</organism>
<dbReference type="RefSeq" id="WP_188070598.1">
    <property type="nucleotide sequence ID" value="NZ_BSPS01000022.1"/>
</dbReference>
<dbReference type="Gene3D" id="2.60.120.260">
    <property type="entry name" value="Galactose-binding domain-like"/>
    <property type="match status" value="2"/>
</dbReference>
<comment type="caution">
    <text evidence="1">The sequence shown here is derived from an EMBL/GenBank/DDBJ whole genome shotgun (WGS) entry which is preliminary data.</text>
</comment>
<gene>
    <name evidence="1" type="ORF">GGR43_000738</name>
</gene>
<protein>
    <recommendedName>
        <fullName evidence="3">Tip attachment protein J domain-containing protein</fullName>
    </recommendedName>
</protein>
<proteinExistence type="predicted"/>
<accession>A0A7W6BHL6</accession>
<dbReference type="EMBL" id="JACIDT010000002">
    <property type="protein sequence ID" value="MBB3925037.1"/>
    <property type="molecule type" value="Genomic_DNA"/>
</dbReference>
<sequence>MKVIRPVSVTDEILVSSSVAEADYPEWSAGTTYALGARVIKAATHRVYESIIADNIANDPASPLEDAWVDAGPTNRWAMFDAAGGPQTRDADDIVVQLAPPSPVSSLGLLDVAAATVQVQVIVGGDTILDDVVGAPGTNLTFLDLPALAGQQIVVTLTAPVGTSASIGKLVIGDAFDLGQTEDKPTVSITDYSRRETDDFGVTKVIERAWARRVTARSRIDSFEVDAVQRFLAAIRATPALWIGEEGFEALGLFGFYKDFSIDLQVGTTSYCSLTVEGLPSADVPVVVSEPAVQGASNLLVVPPVALTDAMLVSSSVAEDDYQEWLSSRTYEAGDRVIWPATHRIYESLMPGNLGNPPSSDAAWMDLGPTNHWAMFDAALGTATEATGSITVTIAPDEPVTALAVLDADGATVRVQAGAYDQTRAIIGGMVTFLDLDIAAGADIAVTIAAADAGDPVSVGTMLWGAQVPLGVTEASPTVSITDYSRKEADDFGNTVAVERAWAKNMAVSSLVRTDAVDGLLRIMASLRARPALWIGDDGFDSLTIYGFYKDFSAELSEATSGCAFSIEGLSKAPKVADADTSIALVISYQNAATKPATPAFGSGQTPEGWTSAPVDLPEGQYRWATQAEFRGSEQRTEWSSPVAVAGVSWADVIDNDPDNPKPESGATVGATPEQVSLLDQLASDTSTALANIADAFLAITSMQADASALADRVLSAEGAIDTVESTQATQGAAITLLQTTASTQAGQLASLTTEVRASGNPNFLPNGGFENGSTGWTLPEGAVVYTNASGWGSFLQINFETGALIKSAYCDITTGLPASGSVLTISGDAGATANVTNIRFDIYCYDASGNELASGWANFKSGTFSFQNNNSNRAAMANSVTIPAGTTRIRARCRGQVSALGANQYARFRLVKLERGATWTPYTANASIVQTFTTINGLSSSVADMSTTLLAQGAQLALHGAAISDLEGQLASLSLTLSVGSNMLTNSTFEDGMTGWNHVNGPFSASPNDQWGWGPYTASPANMVDNQWRYLWRDVPVAPNVPYTLSADHAFFFSGVGRFYVQIDYLDSGANPISGASASGPSIATPIDFDPEDQKRFATALTLTSPPTAAFARIYLVFHKTSGTVSATSVRRVKFERGTKATPYSQEASVYQSFTALNTLTTSMADVTTTVANHGVTIASQQTAITTINGNITTLFGRVSMVIDVNGYATGWEINNNGSSGNMKLRSDLLEISSPGGGARTEYSNGNWRVYDAAGTLRARWGVW</sequence>
<evidence type="ECO:0008006" key="3">
    <source>
        <dbReference type="Google" id="ProtNLM"/>
    </source>
</evidence>
<evidence type="ECO:0000313" key="1">
    <source>
        <dbReference type="EMBL" id="MBB3925037.1"/>
    </source>
</evidence>